<dbReference type="VEuPathDB" id="VectorBase:AMAM002467"/>
<comment type="subcellular location">
    <subcellularLocation>
        <location evidence="2">Nucleus</location>
    </subcellularLocation>
</comment>
<dbReference type="PANTHER" id="PTHR22930:SF85">
    <property type="entry name" value="GH03217P-RELATED"/>
    <property type="match status" value="1"/>
</dbReference>
<evidence type="ECO:0000256" key="1">
    <source>
        <dbReference type="ARBA" id="ARBA00001968"/>
    </source>
</evidence>
<evidence type="ECO:0000313" key="9">
    <source>
        <dbReference type="EnsemblMetazoa" id="AMAM002467-PA"/>
    </source>
</evidence>
<keyword evidence="10" id="KW-1185">Reference proteome</keyword>
<keyword evidence="6" id="KW-0378">Hydrolase</keyword>
<comment type="cofactor">
    <cofactor evidence="1">
        <name>a divalent metal cation</name>
        <dbReference type="ChEBI" id="CHEBI:60240"/>
    </cofactor>
</comment>
<dbReference type="GO" id="GO:0005634">
    <property type="term" value="C:nucleus"/>
    <property type="evidence" value="ECO:0007669"/>
    <property type="project" value="UniProtKB-SubCell"/>
</dbReference>
<proteinExistence type="inferred from homology"/>
<comment type="similarity">
    <text evidence="3">Belongs to the HARBI1 family.</text>
</comment>
<evidence type="ECO:0000256" key="4">
    <source>
        <dbReference type="ARBA" id="ARBA00022722"/>
    </source>
</evidence>
<keyword evidence="4" id="KW-0540">Nuclease</keyword>
<feature type="domain" description="DDE Tnp4" evidence="8">
    <location>
        <begin position="227"/>
        <end position="385"/>
    </location>
</feature>
<reference evidence="10" key="1">
    <citation type="submission" date="2013-09" db="EMBL/GenBank/DDBJ databases">
        <title>The Genome Sequence of Anopheles maculatus species B.</title>
        <authorList>
            <consortium name="The Broad Institute Genomics Platform"/>
            <person name="Neafsey D.E."/>
            <person name="Besansky N."/>
            <person name="Howell P."/>
            <person name="Walton C."/>
            <person name="Young S.K."/>
            <person name="Zeng Q."/>
            <person name="Gargeya S."/>
            <person name="Fitzgerald M."/>
            <person name="Haas B."/>
            <person name="Abouelleil A."/>
            <person name="Allen A.W."/>
            <person name="Alvarado L."/>
            <person name="Arachchi H.M."/>
            <person name="Berlin A.M."/>
            <person name="Chapman S.B."/>
            <person name="Gainer-Dewar J."/>
            <person name="Goldberg J."/>
            <person name="Griggs A."/>
            <person name="Gujja S."/>
            <person name="Hansen M."/>
            <person name="Howarth C."/>
            <person name="Imamovic A."/>
            <person name="Ireland A."/>
            <person name="Larimer J."/>
            <person name="McCowan C."/>
            <person name="Murphy C."/>
            <person name="Pearson M."/>
            <person name="Poon T.W."/>
            <person name="Priest M."/>
            <person name="Roberts A."/>
            <person name="Saif S."/>
            <person name="Shea T."/>
            <person name="Sisk P."/>
            <person name="Sykes S."/>
            <person name="Wortman J."/>
            <person name="Nusbaum C."/>
            <person name="Birren B."/>
        </authorList>
    </citation>
    <scope>NUCLEOTIDE SEQUENCE [LARGE SCALE GENOMIC DNA]</scope>
    <source>
        <strain evidence="10">maculatus3</strain>
    </source>
</reference>
<dbReference type="EnsemblMetazoa" id="AMAM002467-RA">
    <property type="protein sequence ID" value="AMAM002467-PA"/>
    <property type="gene ID" value="AMAM002467"/>
</dbReference>
<reference evidence="9" key="2">
    <citation type="submission" date="2020-05" db="UniProtKB">
        <authorList>
            <consortium name="EnsemblMetazoa"/>
        </authorList>
    </citation>
    <scope>IDENTIFICATION</scope>
    <source>
        <strain evidence="9">maculatus3</strain>
    </source>
</reference>
<dbReference type="PANTHER" id="PTHR22930">
    <property type="match status" value="1"/>
</dbReference>
<dbReference type="Pfam" id="PF13359">
    <property type="entry name" value="DDE_Tnp_4"/>
    <property type="match status" value="1"/>
</dbReference>
<sequence>METELDQTDRATSDSAMLVVQIVSEYRTMLQQQIVLHLKRQRDCLARMRQRFLSKLAHRLHRNYVLYDRTRRRMLMDVTLINTRGRNTRRRKSIRECAVPVVPPSVSGYEFDETQFEQFRMDQDTFQFLFDKLEPELTPAPGVLLSTRMTQAVAIYVLGSGKGYGSAAAKFGMDSDVVHDCVRMFCRAMMNVFRKQVVAMALDDDSIRQAVKEFEEFVGLPQMFGIVGCLHIPIKPSSKELVKYVNSKGWSSIILQVVVDRNGRFVDVSCEHPGHMNPADMLINSTLYQRMEQLEATTETVANSNVLPFLLGDSKYPLLPWLITPYTTGECMTTPERSFNVYAAKGRSCIDKAFDRLVGRWKVLNRCIDHNEASELIITCCILHNIVEQRESPYLDAWNECHGEEDITPEQPHWECQIVSIDGEETLIFSDSFYSYVSICSSCCTRW</sequence>
<dbReference type="InterPro" id="IPR027806">
    <property type="entry name" value="HARBI1_dom"/>
</dbReference>
<evidence type="ECO:0000256" key="2">
    <source>
        <dbReference type="ARBA" id="ARBA00004123"/>
    </source>
</evidence>
<evidence type="ECO:0000313" key="10">
    <source>
        <dbReference type="Proteomes" id="UP000075901"/>
    </source>
</evidence>
<dbReference type="InterPro" id="IPR045249">
    <property type="entry name" value="HARBI1-like"/>
</dbReference>
<name>A0A182S9P4_9DIPT</name>
<dbReference type="GO" id="GO:0046872">
    <property type="term" value="F:metal ion binding"/>
    <property type="evidence" value="ECO:0007669"/>
    <property type="project" value="UniProtKB-KW"/>
</dbReference>
<evidence type="ECO:0000256" key="7">
    <source>
        <dbReference type="ARBA" id="ARBA00023242"/>
    </source>
</evidence>
<dbReference type="Proteomes" id="UP000075901">
    <property type="component" value="Unassembled WGS sequence"/>
</dbReference>
<evidence type="ECO:0000256" key="6">
    <source>
        <dbReference type="ARBA" id="ARBA00022801"/>
    </source>
</evidence>
<dbReference type="GO" id="GO:0016787">
    <property type="term" value="F:hydrolase activity"/>
    <property type="evidence" value="ECO:0007669"/>
    <property type="project" value="UniProtKB-KW"/>
</dbReference>
<protein>
    <submittedName>
        <fullName evidence="9">DDE Tnp4 domain-containing protein</fullName>
    </submittedName>
</protein>
<keyword evidence="5" id="KW-0479">Metal-binding</keyword>
<evidence type="ECO:0000259" key="8">
    <source>
        <dbReference type="Pfam" id="PF13359"/>
    </source>
</evidence>
<accession>A0A182S9P4</accession>
<dbReference type="AlphaFoldDB" id="A0A182S9P4"/>
<dbReference type="GO" id="GO:0004518">
    <property type="term" value="F:nuclease activity"/>
    <property type="evidence" value="ECO:0007669"/>
    <property type="project" value="UniProtKB-KW"/>
</dbReference>
<organism evidence="9 10">
    <name type="scientific">Anopheles maculatus</name>
    <dbReference type="NCBI Taxonomy" id="74869"/>
    <lineage>
        <taxon>Eukaryota</taxon>
        <taxon>Metazoa</taxon>
        <taxon>Ecdysozoa</taxon>
        <taxon>Arthropoda</taxon>
        <taxon>Hexapoda</taxon>
        <taxon>Insecta</taxon>
        <taxon>Pterygota</taxon>
        <taxon>Neoptera</taxon>
        <taxon>Endopterygota</taxon>
        <taxon>Diptera</taxon>
        <taxon>Nematocera</taxon>
        <taxon>Culicoidea</taxon>
        <taxon>Culicidae</taxon>
        <taxon>Anophelinae</taxon>
        <taxon>Anopheles</taxon>
        <taxon>Anopheles maculatus group</taxon>
    </lineage>
</organism>
<evidence type="ECO:0000256" key="5">
    <source>
        <dbReference type="ARBA" id="ARBA00022723"/>
    </source>
</evidence>
<keyword evidence="7" id="KW-0539">Nucleus</keyword>
<evidence type="ECO:0000256" key="3">
    <source>
        <dbReference type="ARBA" id="ARBA00006958"/>
    </source>
</evidence>